<dbReference type="CDD" id="cd03046">
    <property type="entry name" value="GST_N_GTT1_like"/>
    <property type="match status" value="1"/>
</dbReference>
<dbReference type="PROSITE" id="PS50404">
    <property type="entry name" value="GST_NTER"/>
    <property type="match status" value="1"/>
</dbReference>
<dbReference type="RefSeq" id="WP_294171222.1">
    <property type="nucleotide sequence ID" value="NZ_CADCWA010000202.1"/>
</dbReference>
<dbReference type="InterPro" id="IPR040079">
    <property type="entry name" value="Glutathione_S-Trfase"/>
</dbReference>
<evidence type="ECO:0000259" key="2">
    <source>
        <dbReference type="PROSITE" id="PS50405"/>
    </source>
</evidence>
<sequence>MPHYPQAAVQVTAFDWVPDFARGFVRDLRVRWALEEAGVSYSVRKITAVGERPADYFSEQPWGQVPSYRDGETQLFESGAIVLHIGRKFGAVLPEDEGGRSRATAWVIAALNSVEPFVMQLPIIDLFHQGEAWTVERRPQVVEMIGKRLDRLADWLGEKTWLEDEFTAGDLLMVDVLRNLQSSDLLEQRPNLLAYVERAKDRPAFARALKAQLVDFEPRAATAPAQNQQGVAA</sequence>
<dbReference type="InterPro" id="IPR036249">
    <property type="entry name" value="Thioredoxin-like_sf"/>
</dbReference>
<dbReference type="AlphaFoldDB" id="A0A6J4TWM2"/>
<dbReference type="FunFam" id="3.40.30.10:FF:000331">
    <property type="entry name" value="Glutathione S-transferase"/>
    <property type="match status" value="1"/>
</dbReference>
<gene>
    <name evidence="3" type="ORF">AVDCRST_MAG31-2692</name>
</gene>
<accession>A0A6J4TWM2</accession>
<dbReference type="InterPro" id="IPR010987">
    <property type="entry name" value="Glutathione-S-Trfase_C-like"/>
</dbReference>
<dbReference type="GO" id="GO:0004364">
    <property type="term" value="F:glutathione transferase activity"/>
    <property type="evidence" value="ECO:0007669"/>
    <property type="project" value="UniProtKB-EC"/>
</dbReference>
<dbReference type="Pfam" id="PF02798">
    <property type="entry name" value="GST_N"/>
    <property type="match status" value="1"/>
</dbReference>
<dbReference type="PANTHER" id="PTHR44051">
    <property type="entry name" value="GLUTATHIONE S-TRANSFERASE-RELATED"/>
    <property type="match status" value="1"/>
</dbReference>
<keyword evidence="3" id="KW-0808">Transferase</keyword>
<feature type="domain" description="GST C-terminal" evidence="2">
    <location>
        <begin position="100"/>
        <end position="224"/>
    </location>
</feature>
<dbReference type="EC" id="2.5.1.18" evidence="3"/>
<name>A0A6J4TWM2_9SPHN</name>
<dbReference type="SUPFAM" id="SSF52833">
    <property type="entry name" value="Thioredoxin-like"/>
    <property type="match status" value="1"/>
</dbReference>
<dbReference type="InterPro" id="IPR036282">
    <property type="entry name" value="Glutathione-S-Trfase_C_sf"/>
</dbReference>
<feature type="domain" description="GST N-terminal" evidence="1">
    <location>
        <begin position="14"/>
        <end position="93"/>
    </location>
</feature>
<evidence type="ECO:0000259" key="1">
    <source>
        <dbReference type="PROSITE" id="PS50404"/>
    </source>
</evidence>
<organism evidence="3">
    <name type="scientific">uncultured Sphingomonas sp</name>
    <dbReference type="NCBI Taxonomy" id="158754"/>
    <lineage>
        <taxon>Bacteria</taxon>
        <taxon>Pseudomonadati</taxon>
        <taxon>Pseudomonadota</taxon>
        <taxon>Alphaproteobacteria</taxon>
        <taxon>Sphingomonadales</taxon>
        <taxon>Sphingomonadaceae</taxon>
        <taxon>Sphingomonas</taxon>
        <taxon>environmental samples</taxon>
    </lineage>
</organism>
<dbReference type="CDD" id="cd03207">
    <property type="entry name" value="GST_C_8"/>
    <property type="match status" value="1"/>
</dbReference>
<dbReference type="EMBL" id="CADCWA010000202">
    <property type="protein sequence ID" value="CAA9534431.1"/>
    <property type="molecule type" value="Genomic_DNA"/>
</dbReference>
<dbReference type="Gene3D" id="3.40.30.10">
    <property type="entry name" value="Glutaredoxin"/>
    <property type="match status" value="1"/>
</dbReference>
<dbReference type="InterPro" id="IPR004045">
    <property type="entry name" value="Glutathione_S-Trfase_N"/>
</dbReference>
<dbReference type="SUPFAM" id="SSF47616">
    <property type="entry name" value="GST C-terminal domain-like"/>
    <property type="match status" value="1"/>
</dbReference>
<dbReference type="PROSITE" id="PS50405">
    <property type="entry name" value="GST_CTER"/>
    <property type="match status" value="1"/>
</dbReference>
<evidence type="ECO:0000313" key="3">
    <source>
        <dbReference type="EMBL" id="CAA9534431.1"/>
    </source>
</evidence>
<protein>
    <submittedName>
        <fullName evidence="3">Glutathione S-transferase</fullName>
        <ecNumber evidence="3">2.5.1.18</ecNumber>
    </submittedName>
</protein>
<proteinExistence type="predicted"/>
<dbReference type="Gene3D" id="1.20.1050.10">
    <property type="match status" value="1"/>
</dbReference>
<reference evidence="3" key="1">
    <citation type="submission" date="2020-02" db="EMBL/GenBank/DDBJ databases">
        <authorList>
            <person name="Meier V. D."/>
        </authorList>
    </citation>
    <scope>NUCLEOTIDE SEQUENCE</scope>
    <source>
        <strain evidence="3">AVDCRST_MAG31</strain>
    </source>
</reference>
<dbReference type="PANTHER" id="PTHR44051:SF8">
    <property type="entry name" value="GLUTATHIONE S-TRANSFERASE GSTA"/>
    <property type="match status" value="1"/>
</dbReference>
<dbReference type="SFLD" id="SFLDS00019">
    <property type="entry name" value="Glutathione_Transferase_(cytos"/>
    <property type="match status" value="1"/>
</dbReference>